<sequence length="349" mass="37458">MAATNERTRAAAPNNNDLHRHQQPHPPGVIAALSPPPFSARIEREELERLLPSSAPPPQLTTTTTASTTAVAMMPQNTMIAPPTTATPFVPTAVPIDDFTSGISININDDDDVAVVAIATSVVDSTSPFHPASAAAAAALAFTAPSTPRTDLSGNNITTTSTTFTSIRSSPKTDYGKDIDADNNIVVLPEEALPTTATALTLPAISTSSSPLPRTNLRAANVMGTISSEYEIADVARAQRQVRHVLQEENELALQLANMKAAVAREGGEDEGLTVDGRIHNMYCDDNNNNLEASKRAQLKKDEEDEDVSPYGNAQRNGKRGYEVQPYDVSEYDPKGHEYEVSEYKSVYD</sequence>
<reference evidence="2 3" key="1">
    <citation type="submission" date="2024-10" db="EMBL/GenBank/DDBJ databases">
        <title>Updated reference genomes for cyclostephanoid diatoms.</title>
        <authorList>
            <person name="Roberts W.R."/>
            <person name="Alverson A.J."/>
        </authorList>
    </citation>
    <scope>NUCLEOTIDE SEQUENCE [LARGE SCALE GENOMIC DNA]</scope>
    <source>
        <strain evidence="2 3">AJA232-27</strain>
    </source>
</reference>
<protein>
    <submittedName>
        <fullName evidence="2">Uncharacterized protein</fullName>
    </submittedName>
</protein>
<dbReference type="AlphaFoldDB" id="A0ABD3N6I6"/>
<feature type="region of interest" description="Disordered" evidence="1">
    <location>
        <begin position="298"/>
        <end position="349"/>
    </location>
</feature>
<dbReference type="Proteomes" id="UP001530293">
    <property type="component" value="Unassembled WGS sequence"/>
</dbReference>
<organism evidence="2 3">
    <name type="scientific">Discostella pseudostelligera</name>
    <dbReference type="NCBI Taxonomy" id="259834"/>
    <lineage>
        <taxon>Eukaryota</taxon>
        <taxon>Sar</taxon>
        <taxon>Stramenopiles</taxon>
        <taxon>Ochrophyta</taxon>
        <taxon>Bacillariophyta</taxon>
        <taxon>Coscinodiscophyceae</taxon>
        <taxon>Thalassiosirophycidae</taxon>
        <taxon>Stephanodiscales</taxon>
        <taxon>Stephanodiscaceae</taxon>
        <taxon>Discostella</taxon>
    </lineage>
</organism>
<keyword evidence="3" id="KW-1185">Reference proteome</keyword>
<name>A0ABD3N6I6_9STRA</name>
<feature type="compositionally biased region" description="Basic and acidic residues" evidence="1">
    <location>
        <begin position="332"/>
        <end position="349"/>
    </location>
</feature>
<evidence type="ECO:0000313" key="2">
    <source>
        <dbReference type="EMBL" id="KAL3768315.1"/>
    </source>
</evidence>
<evidence type="ECO:0000256" key="1">
    <source>
        <dbReference type="SAM" id="MobiDB-lite"/>
    </source>
</evidence>
<accession>A0ABD3N6I6</accession>
<dbReference type="EMBL" id="JALLBG020000066">
    <property type="protein sequence ID" value="KAL3768315.1"/>
    <property type="molecule type" value="Genomic_DNA"/>
</dbReference>
<evidence type="ECO:0000313" key="3">
    <source>
        <dbReference type="Proteomes" id="UP001530293"/>
    </source>
</evidence>
<feature type="region of interest" description="Disordered" evidence="1">
    <location>
        <begin position="1"/>
        <end position="36"/>
    </location>
</feature>
<proteinExistence type="predicted"/>
<gene>
    <name evidence="2" type="ORF">ACHAWU_006697</name>
</gene>
<comment type="caution">
    <text evidence="2">The sequence shown here is derived from an EMBL/GenBank/DDBJ whole genome shotgun (WGS) entry which is preliminary data.</text>
</comment>